<evidence type="ECO:0000313" key="3">
    <source>
        <dbReference type="Proteomes" id="UP000299102"/>
    </source>
</evidence>
<dbReference type="EMBL" id="BGZK01000495">
    <property type="protein sequence ID" value="GBP47103.1"/>
    <property type="molecule type" value="Genomic_DNA"/>
</dbReference>
<organism evidence="2 3">
    <name type="scientific">Eumeta variegata</name>
    <name type="common">Bagworm moth</name>
    <name type="synonym">Eumeta japonica</name>
    <dbReference type="NCBI Taxonomy" id="151549"/>
    <lineage>
        <taxon>Eukaryota</taxon>
        <taxon>Metazoa</taxon>
        <taxon>Ecdysozoa</taxon>
        <taxon>Arthropoda</taxon>
        <taxon>Hexapoda</taxon>
        <taxon>Insecta</taxon>
        <taxon>Pterygota</taxon>
        <taxon>Neoptera</taxon>
        <taxon>Endopterygota</taxon>
        <taxon>Lepidoptera</taxon>
        <taxon>Glossata</taxon>
        <taxon>Ditrysia</taxon>
        <taxon>Tineoidea</taxon>
        <taxon>Psychidae</taxon>
        <taxon>Oiketicinae</taxon>
        <taxon>Eumeta</taxon>
    </lineage>
</organism>
<feature type="region of interest" description="Disordered" evidence="1">
    <location>
        <begin position="93"/>
        <end position="117"/>
    </location>
</feature>
<reference evidence="2 3" key="1">
    <citation type="journal article" date="2019" name="Commun. Biol.">
        <title>The bagworm genome reveals a unique fibroin gene that provides high tensile strength.</title>
        <authorList>
            <person name="Kono N."/>
            <person name="Nakamura H."/>
            <person name="Ohtoshi R."/>
            <person name="Tomita M."/>
            <person name="Numata K."/>
            <person name="Arakawa K."/>
        </authorList>
    </citation>
    <scope>NUCLEOTIDE SEQUENCE [LARGE SCALE GENOMIC DNA]</scope>
</reference>
<name>A0A4C1W7W6_EUMVA</name>
<accession>A0A4C1W7W6</accession>
<proteinExistence type="predicted"/>
<keyword evidence="3" id="KW-1185">Reference proteome</keyword>
<evidence type="ECO:0000313" key="2">
    <source>
        <dbReference type="EMBL" id="GBP47103.1"/>
    </source>
</evidence>
<comment type="caution">
    <text evidence="2">The sequence shown here is derived from an EMBL/GenBank/DDBJ whole genome shotgun (WGS) entry which is preliminary data.</text>
</comment>
<dbReference type="AlphaFoldDB" id="A0A4C1W7W6"/>
<sequence>MNVKRLEAGKCTICTGYRAGNIERGRRDLGRRAASPLWQIINIRWARGHYVCYYSGPARARRAAVCSVALALLSEMDSGVDLAVRGLVRRAGVARDAGARSTSSLSGPREAPPAAPLRRRSRYGSLIELI</sequence>
<evidence type="ECO:0000256" key="1">
    <source>
        <dbReference type="SAM" id="MobiDB-lite"/>
    </source>
</evidence>
<protein>
    <submittedName>
        <fullName evidence="2">Uncharacterized protein</fullName>
    </submittedName>
</protein>
<dbReference type="Proteomes" id="UP000299102">
    <property type="component" value="Unassembled WGS sequence"/>
</dbReference>
<gene>
    <name evidence="2" type="ORF">EVAR_96058_1</name>
</gene>